<evidence type="ECO:0000313" key="2">
    <source>
        <dbReference type="Proteomes" id="UP001189429"/>
    </source>
</evidence>
<protein>
    <recommendedName>
        <fullName evidence="3">Ubiquitinyl hydrolase 1</fullName>
    </recommendedName>
</protein>
<comment type="caution">
    <text evidence="1">The sequence shown here is derived from an EMBL/GenBank/DDBJ whole genome shotgun (WGS) entry which is preliminary data.</text>
</comment>
<evidence type="ECO:0000313" key="1">
    <source>
        <dbReference type="EMBL" id="CAK0797098.1"/>
    </source>
</evidence>
<dbReference type="Proteomes" id="UP001189429">
    <property type="component" value="Unassembled WGS sequence"/>
</dbReference>
<accession>A0ABN9PV31</accession>
<dbReference type="EMBL" id="CAUYUJ010001673">
    <property type="protein sequence ID" value="CAK0797098.1"/>
    <property type="molecule type" value="Genomic_DNA"/>
</dbReference>
<reference evidence="1" key="1">
    <citation type="submission" date="2023-10" db="EMBL/GenBank/DDBJ databases">
        <authorList>
            <person name="Chen Y."/>
            <person name="Shah S."/>
            <person name="Dougan E. K."/>
            <person name="Thang M."/>
            <person name="Chan C."/>
        </authorList>
    </citation>
    <scope>NUCLEOTIDE SEQUENCE [LARGE SCALE GENOMIC DNA]</scope>
</reference>
<sequence>MRTTGRWSHWFAITFFHKMEALEIPNSKQFVFILRANAMKEAVSGLTEVWHKKWRAHKEAKAEHEKVSKDPFREFDLPYNKISMFCVFMSEIGEHLDKGIADIMEDDGERCRLKTQLKELRGACQTLEDMPATTMDVSVGAFSSKYATLKVDGNWKWTLTLTDLTGEPFKQMLMHAVGLLNKDGPIEVALRRQYATNDEDELWEYVKKQPRPGKGAGNRGRGCR</sequence>
<name>A0ABN9PV31_9DINO</name>
<proteinExistence type="predicted"/>
<organism evidence="1 2">
    <name type="scientific">Prorocentrum cordatum</name>
    <dbReference type="NCBI Taxonomy" id="2364126"/>
    <lineage>
        <taxon>Eukaryota</taxon>
        <taxon>Sar</taxon>
        <taxon>Alveolata</taxon>
        <taxon>Dinophyceae</taxon>
        <taxon>Prorocentrales</taxon>
        <taxon>Prorocentraceae</taxon>
        <taxon>Prorocentrum</taxon>
    </lineage>
</organism>
<keyword evidence="2" id="KW-1185">Reference proteome</keyword>
<evidence type="ECO:0008006" key="3">
    <source>
        <dbReference type="Google" id="ProtNLM"/>
    </source>
</evidence>
<gene>
    <name evidence="1" type="ORF">PCOR1329_LOCUS6278</name>
</gene>